<protein>
    <submittedName>
        <fullName evidence="1">Uncharacterized protein</fullName>
    </submittedName>
</protein>
<gene>
    <name evidence="1" type="ORF">HUN01_24200</name>
</gene>
<dbReference type="EMBL" id="CP054698">
    <property type="protein sequence ID" value="QMS90526.1"/>
    <property type="molecule type" value="Genomic_DNA"/>
</dbReference>
<keyword evidence="2" id="KW-1185">Reference proteome</keyword>
<dbReference type="RefSeq" id="WP_181928313.1">
    <property type="nucleotide sequence ID" value="NZ_CP054698.1"/>
</dbReference>
<evidence type="ECO:0000313" key="2">
    <source>
        <dbReference type="Proteomes" id="UP000514713"/>
    </source>
</evidence>
<dbReference type="KEGG" id="ned:HUN01_24200"/>
<dbReference type="Proteomes" id="UP000514713">
    <property type="component" value="Chromosome"/>
</dbReference>
<proteinExistence type="predicted"/>
<accession>A0A7D7R6P6</accession>
<dbReference type="AlphaFoldDB" id="A0A7D7R6P6"/>
<reference evidence="2" key="1">
    <citation type="submission" date="2020-06" db="EMBL/GenBank/DDBJ databases">
        <title>Nostoc edaphicum CCNP1411 genome.</title>
        <authorList>
            <person name="Fidor A."/>
            <person name="Grabski M."/>
            <person name="Gawor J."/>
            <person name="Gromadka R."/>
            <person name="Wegrzyn G."/>
            <person name="Mazur-Marzec H."/>
        </authorList>
    </citation>
    <scope>NUCLEOTIDE SEQUENCE [LARGE SCALE GENOMIC DNA]</scope>
    <source>
        <strain evidence="2">CCNP1411</strain>
    </source>
</reference>
<evidence type="ECO:0000313" key="1">
    <source>
        <dbReference type="EMBL" id="QMS90526.1"/>
    </source>
</evidence>
<name>A0A7D7R6P6_9NOSO</name>
<organism evidence="1 2">
    <name type="scientific">Nostoc edaphicum CCNP1411</name>
    <dbReference type="NCBI Taxonomy" id="1472755"/>
    <lineage>
        <taxon>Bacteria</taxon>
        <taxon>Bacillati</taxon>
        <taxon>Cyanobacteriota</taxon>
        <taxon>Cyanophyceae</taxon>
        <taxon>Nostocales</taxon>
        <taxon>Nostocaceae</taxon>
        <taxon>Nostoc</taxon>
    </lineage>
</organism>
<sequence>MANLSTLASTETQTNRHLRLISDSVGDFFTAGAVIELDWQYTFLGGRSGFYSASPLRISVTPAHPDLVDNIKVKLVEPNRLTGALDKEENITLDRENDKYVGQINWDSTTNNPYQELSVLFESSDRDRLSPSLLKDPISKRFNFLISLHSEGV</sequence>